<reference evidence="12" key="2">
    <citation type="submission" date="2016-10" db="EMBL/GenBank/DDBJ databases">
        <authorList>
            <person name="de Groot N.N."/>
        </authorList>
    </citation>
    <scope>NUCLEOTIDE SEQUENCE [LARGE SCALE GENOMIC DNA]</scope>
    <source>
        <strain evidence="12">DSM 20639</strain>
    </source>
</reference>
<dbReference type="AlphaFoldDB" id="A0A1G7DES9"/>
<comment type="subunit">
    <text evidence="8">Heterotrimer of A, B and C subunits.</text>
</comment>
<feature type="compositionally biased region" description="Low complexity" evidence="9">
    <location>
        <begin position="261"/>
        <end position="281"/>
    </location>
</feature>
<reference evidence="13" key="1">
    <citation type="submission" date="2016-10" db="EMBL/GenBank/DDBJ databases">
        <authorList>
            <person name="Varghese N."/>
        </authorList>
    </citation>
    <scope>NUCLEOTIDE SEQUENCE [LARGE SCALE GENOMIC DNA]</scope>
    <source>
        <strain evidence="13">DSM 20639</strain>
    </source>
</reference>
<evidence type="ECO:0000313" key="11">
    <source>
        <dbReference type="EMBL" id="MDY5154105.1"/>
    </source>
</evidence>
<evidence type="ECO:0000256" key="4">
    <source>
        <dbReference type="ARBA" id="ARBA00022840"/>
    </source>
</evidence>
<gene>
    <name evidence="8" type="primary">gatA</name>
    <name evidence="11" type="ORF">R6G71_08655</name>
    <name evidence="12" type="ORF">SAMN05421878_1113</name>
</gene>
<dbReference type="GO" id="GO:0030956">
    <property type="term" value="C:glutamyl-tRNA(Gln) amidotransferase complex"/>
    <property type="evidence" value="ECO:0007669"/>
    <property type="project" value="InterPro"/>
</dbReference>
<organism evidence="12 13">
    <name type="scientific">Actinobaculum suis</name>
    <dbReference type="NCBI Taxonomy" id="1657"/>
    <lineage>
        <taxon>Bacteria</taxon>
        <taxon>Bacillati</taxon>
        <taxon>Actinomycetota</taxon>
        <taxon>Actinomycetes</taxon>
        <taxon>Actinomycetales</taxon>
        <taxon>Actinomycetaceae</taxon>
        <taxon>Actinobaculum</taxon>
    </lineage>
</organism>
<evidence type="ECO:0000256" key="9">
    <source>
        <dbReference type="SAM" id="MobiDB-lite"/>
    </source>
</evidence>
<comment type="similarity">
    <text evidence="1 8">Belongs to the amidase family. GatA subfamily.</text>
</comment>
<evidence type="ECO:0000256" key="6">
    <source>
        <dbReference type="ARBA" id="ARBA00025295"/>
    </source>
</evidence>
<evidence type="ECO:0000256" key="7">
    <source>
        <dbReference type="ARBA" id="ARBA00047407"/>
    </source>
</evidence>
<dbReference type="InterPro" id="IPR004412">
    <property type="entry name" value="GatA"/>
</dbReference>
<keyword evidence="12" id="KW-0808">Transferase</keyword>
<evidence type="ECO:0000256" key="3">
    <source>
        <dbReference type="ARBA" id="ARBA00022741"/>
    </source>
</evidence>
<dbReference type="EMBL" id="JAWNFU010000006">
    <property type="protein sequence ID" value="MDY5154105.1"/>
    <property type="molecule type" value="Genomic_DNA"/>
</dbReference>
<feature type="active site" description="Charge relay system" evidence="8">
    <location>
        <position position="80"/>
    </location>
</feature>
<sequence>MKDVLKKTAAELSVLLRARELTSVELTEAVLERIAAVDPKINAFLYVDREGALATAREVDAAREAGEALHPLAGIPIAIKDNIVTRGVPTTAASKILEGWKPPYDATVIQKIKAAKLPIVGKTNLDEFAMGSSTEHSAFGATKNPWDTSRIPGGSGGGSAAAVSAFMVPWALGSDTGGSIRQPGAVTGTVGAKPTYGAVSRFGLIAMASSLDQIGPVARTVEDAALLQELISGHDPHDSTSLPDPVAELAAAARTGAQSVAAASAESGTSGAEPVAAAGTSDAEDAESAAAASGTDSAQPLAGLRIGLVAELEGEGYQEGVLASFHAAVEKLEALGAQTVEISCPSFTYALPAYYLIQPAEVSSNLARFDGMRYGIRVEPKKGPVTAETVMRATRAAGFGHEVKRRIILGTQVLSAGAYDQFYGAALKVRTLVQRDLEKAFTQADVILSPTAPEVAFEFGAKSDDPLAMYLNDASTIPANLAGVPAMSVPSGLADGLPVGLQVMAPARADALMYKVAGIVEKVCGRLAATSPAQNWEE</sequence>
<dbReference type="EC" id="6.3.5.7" evidence="8"/>
<feature type="domain" description="Amidase" evidence="10">
    <location>
        <begin position="294"/>
        <end position="511"/>
    </location>
</feature>
<protein>
    <recommendedName>
        <fullName evidence="8">Glutamyl-tRNA(Gln) amidotransferase subunit A</fullName>
        <shortName evidence="8">Glu-ADT subunit A</shortName>
        <ecNumber evidence="8">6.3.5.7</ecNumber>
    </recommendedName>
</protein>
<keyword evidence="2 8" id="KW-0436">Ligase</keyword>
<feature type="domain" description="Amidase" evidence="10">
    <location>
        <begin position="25"/>
        <end position="256"/>
    </location>
</feature>
<dbReference type="InterPro" id="IPR000120">
    <property type="entry name" value="Amidase"/>
</dbReference>
<evidence type="ECO:0000256" key="2">
    <source>
        <dbReference type="ARBA" id="ARBA00022598"/>
    </source>
</evidence>
<dbReference type="PANTHER" id="PTHR11895">
    <property type="entry name" value="TRANSAMIDASE"/>
    <property type="match status" value="1"/>
</dbReference>
<keyword evidence="13" id="KW-1185">Reference proteome</keyword>
<dbReference type="GO" id="GO:0050567">
    <property type="term" value="F:glutaminyl-tRNA synthase (glutamine-hydrolyzing) activity"/>
    <property type="evidence" value="ECO:0007669"/>
    <property type="project" value="UniProtKB-UniRule"/>
</dbReference>
<evidence type="ECO:0000256" key="8">
    <source>
        <dbReference type="HAMAP-Rule" id="MF_00120"/>
    </source>
</evidence>
<keyword evidence="5 8" id="KW-0648">Protein biosynthesis</keyword>
<reference evidence="11" key="3">
    <citation type="submission" date="2023-10" db="EMBL/GenBank/DDBJ databases">
        <title>Whole Genome based description of the genera Actinobaculum and Actinotignum reveals a complex phylogenetic relationship within the species included in the genus Actinotignum.</title>
        <authorList>
            <person name="Jensen C.S."/>
            <person name="Dargis R."/>
            <person name="Kemp M."/>
            <person name="Christensen J.J."/>
        </authorList>
    </citation>
    <scope>NUCLEOTIDE SEQUENCE</scope>
    <source>
        <strain evidence="11">Actinobaculum_suis_CCUG19206T</strain>
    </source>
</reference>
<comment type="function">
    <text evidence="6 8">Allows the formation of correctly charged Gln-tRNA(Gln) through the transamidation of misacylated Glu-tRNA(Gln) in organisms which lack glutaminyl-tRNA synthetase. The reaction takes place in the presence of glutamine and ATP through an activated gamma-phospho-Glu-tRNA(Gln).</text>
</comment>
<dbReference type="PANTHER" id="PTHR11895:SF151">
    <property type="entry name" value="GLUTAMYL-TRNA(GLN) AMIDOTRANSFERASE SUBUNIT A"/>
    <property type="match status" value="1"/>
</dbReference>
<dbReference type="GO" id="GO:0005524">
    <property type="term" value="F:ATP binding"/>
    <property type="evidence" value="ECO:0007669"/>
    <property type="project" value="UniProtKB-KW"/>
</dbReference>
<comment type="catalytic activity">
    <reaction evidence="7 8">
        <text>L-glutamyl-tRNA(Gln) + L-glutamine + ATP + H2O = L-glutaminyl-tRNA(Gln) + L-glutamate + ADP + phosphate + H(+)</text>
        <dbReference type="Rhea" id="RHEA:17521"/>
        <dbReference type="Rhea" id="RHEA-COMP:9681"/>
        <dbReference type="Rhea" id="RHEA-COMP:9684"/>
        <dbReference type="ChEBI" id="CHEBI:15377"/>
        <dbReference type="ChEBI" id="CHEBI:15378"/>
        <dbReference type="ChEBI" id="CHEBI:29985"/>
        <dbReference type="ChEBI" id="CHEBI:30616"/>
        <dbReference type="ChEBI" id="CHEBI:43474"/>
        <dbReference type="ChEBI" id="CHEBI:58359"/>
        <dbReference type="ChEBI" id="CHEBI:78520"/>
        <dbReference type="ChEBI" id="CHEBI:78521"/>
        <dbReference type="ChEBI" id="CHEBI:456216"/>
        <dbReference type="EC" id="6.3.5.7"/>
    </reaction>
</comment>
<dbReference type="GO" id="GO:0016740">
    <property type="term" value="F:transferase activity"/>
    <property type="evidence" value="ECO:0007669"/>
    <property type="project" value="UniProtKB-KW"/>
</dbReference>
<dbReference type="Pfam" id="PF01425">
    <property type="entry name" value="Amidase"/>
    <property type="match status" value="2"/>
</dbReference>
<dbReference type="EMBL" id="FNAU01000011">
    <property type="protein sequence ID" value="SDE50023.1"/>
    <property type="molecule type" value="Genomic_DNA"/>
</dbReference>
<dbReference type="PROSITE" id="PS00571">
    <property type="entry name" value="AMIDASES"/>
    <property type="match status" value="1"/>
</dbReference>
<feature type="active site" description="Charge relay system" evidence="8">
    <location>
        <position position="155"/>
    </location>
</feature>
<feature type="region of interest" description="Disordered" evidence="9">
    <location>
        <begin position="261"/>
        <end position="294"/>
    </location>
</feature>
<dbReference type="InterPro" id="IPR023631">
    <property type="entry name" value="Amidase_dom"/>
</dbReference>
<dbReference type="GO" id="GO:0006412">
    <property type="term" value="P:translation"/>
    <property type="evidence" value="ECO:0007669"/>
    <property type="project" value="UniProtKB-UniRule"/>
</dbReference>
<feature type="active site" description="Acyl-ester intermediate" evidence="8">
    <location>
        <position position="179"/>
    </location>
</feature>
<evidence type="ECO:0000256" key="1">
    <source>
        <dbReference type="ARBA" id="ARBA00008069"/>
    </source>
</evidence>
<dbReference type="RefSeq" id="WP_074663026.1">
    <property type="nucleotide sequence ID" value="NZ_FNAU01000011.1"/>
</dbReference>
<name>A0A1G7DES9_9ACTO</name>
<dbReference type="Proteomes" id="UP001273799">
    <property type="component" value="Unassembled WGS sequence"/>
</dbReference>
<dbReference type="Proteomes" id="UP000182744">
    <property type="component" value="Unassembled WGS sequence"/>
</dbReference>
<dbReference type="SUPFAM" id="SSF75304">
    <property type="entry name" value="Amidase signature (AS) enzymes"/>
    <property type="match status" value="1"/>
</dbReference>
<evidence type="ECO:0000259" key="10">
    <source>
        <dbReference type="Pfam" id="PF01425"/>
    </source>
</evidence>
<evidence type="ECO:0000313" key="13">
    <source>
        <dbReference type="Proteomes" id="UP000182744"/>
    </source>
</evidence>
<proteinExistence type="inferred from homology"/>
<dbReference type="Gene3D" id="3.90.1300.10">
    <property type="entry name" value="Amidase signature (AS) domain"/>
    <property type="match status" value="1"/>
</dbReference>
<evidence type="ECO:0000256" key="5">
    <source>
        <dbReference type="ARBA" id="ARBA00022917"/>
    </source>
</evidence>
<dbReference type="HAMAP" id="MF_00120">
    <property type="entry name" value="GatA"/>
    <property type="match status" value="1"/>
</dbReference>
<accession>A0A1G7DES9</accession>
<dbReference type="InterPro" id="IPR020556">
    <property type="entry name" value="Amidase_CS"/>
</dbReference>
<keyword evidence="3 8" id="KW-0547">Nucleotide-binding</keyword>
<dbReference type="InterPro" id="IPR036928">
    <property type="entry name" value="AS_sf"/>
</dbReference>
<keyword evidence="4 8" id="KW-0067">ATP-binding</keyword>
<evidence type="ECO:0000313" key="12">
    <source>
        <dbReference type="EMBL" id="SDE50023.1"/>
    </source>
</evidence>